<accession>A0A6P1M8P3</accession>
<dbReference type="InterPro" id="IPR013785">
    <property type="entry name" value="Aldolase_TIM"/>
</dbReference>
<dbReference type="EMBL" id="CP047593">
    <property type="protein sequence ID" value="QHI70970.1"/>
    <property type="molecule type" value="Genomic_DNA"/>
</dbReference>
<organism evidence="2 3">
    <name type="scientific">Tichowtungia aerotolerans</name>
    <dbReference type="NCBI Taxonomy" id="2697043"/>
    <lineage>
        <taxon>Bacteria</taxon>
        <taxon>Pseudomonadati</taxon>
        <taxon>Kiritimatiellota</taxon>
        <taxon>Tichowtungiia</taxon>
        <taxon>Tichowtungiales</taxon>
        <taxon>Tichowtungiaceae</taxon>
        <taxon>Tichowtungia</taxon>
    </lineage>
</organism>
<dbReference type="PANTHER" id="PTHR32332">
    <property type="entry name" value="2-NITROPROPANE DIOXYGENASE"/>
    <property type="match status" value="1"/>
</dbReference>
<dbReference type="AlphaFoldDB" id="A0A6P1M8P3"/>
<reference evidence="2 3" key="1">
    <citation type="submission" date="2020-01" db="EMBL/GenBank/DDBJ databases">
        <title>Ponticoccus aerotolerans gen. nov., sp. nov., an anaerobic bacterium and proposal of Ponticoccusceae fam. nov., Ponticoccusles ord. nov. and Ponticoccuse classis nov. in the phylum Kiritimatiellaeota.</title>
        <authorList>
            <person name="Zhou L.Y."/>
            <person name="Du Z.J."/>
        </authorList>
    </citation>
    <scope>NUCLEOTIDE SEQUENCE [LARGE SCALE GENOMIC DNA]</scope>
    <source>
        <strain evidence="2 3">S-5007</strain>
    </source>
</reference>
<dbReference type="Proteomes" id="UP000464954">
    <property type="component" value="Chromosome"/>
</dbReference>
<keyword evidence="1" id="KW-0472">Membrane</keyword>
<dbReference type="Gene3D" id="3.20.20.70">
    <property type="entry name" value="Aldolase class I"/>
    <property type="match status" value="1"/>
</dbReference>
<evidence type="ECO:0000313" key="3">
    <source>
        <dbReference type="Proteomes" id="UP000464954"/>
    </source>
</evidence>
<name>A0A6P1M8P3_9BACT</name>
<evidence type="ECO:0000256" key="1">
    <source>
        <dbReference type="SAM" id="Phobius"/>
    </source>
</evidence>
<keyword evidence="1" id="KW-1133">Transmembrane helix</keyword>
<sequence>MKTNPPTIIQGGMGAGISNWRLAQAVSQTGQLGVVSGTALGAIISRRLQDGDPDGLIRGALEHFPFPRMAQRVMDIFFIPGGKPTATPYRPCLMHDLSGRREPDELSIVGNFVEVFLARQGHNNPVGINYLEKLQLPHMASIYGALLAGVAVIIMGAGIPLAIPNVLSALTHHAEATYPVHIEGADGKTETFNMVFDPAQFAEDTPLPPLLSRPDFLPIVSSETLASLLLRRIPDGIDGFIVESNLAGGHNAPPRGAATISSKGEPVYGPRDDAKLSAFRDLGLPFWLAGSVGSPDGLKTALREGACGIQAGTVFALCTESGLRPDIRHQLIRLALSGKSPIFTDPLASPTGFPFKVAELDGSLSDARSYDLRQRICDLGFLRQPYRRADGSIGYRCPAEPFASYKAKGGKEADTVGRKCLCNALIANVGMPQQLPDGTDELCLITMGTDLAGIDRFCTDDNIDFSAGDVVRTLLKTEDA</sequence>
<proteinExistence type="predicted"/>
<dbReference type="GO" id="GO:0004497">
    <property type="term" value="F:monooxygenase activity"/>
    <property type="evidence" value="ECO:0007669"/>
    <property type="project" value="UniProtKB-KW"/>
</dbReference>
<dbReference type="SUPFAM" id="SSF51412">
    <property type="entry name" value="Inosine monophosphate dehydrogenase (IMPDH)"/>
    <property type="match status" value="1"/>
</dbReference>
<keyword evidence="1" id="KW-0812">Transmembrane</keyword>
<dbReference type="PANTHER" id="PTHR32332:SF33">
    <property type="entry name" value="NITRONATE MONOOXYGENASE DOMAIN-CONTAINING PROTEIN"/>
    <property type="match status" value="1"/>
</dbReference>
<keyword evidence="2" id="KW-0503">Monooxygenase</keyword>
<feature type="transmembrane region" description="Helical" evidence="1">
    <location>
        <begin position="142"/>
        <end position="163"/>
    </location>
</feature>
<keyword evidence="2" id="KW-0560">Oxidoreductase</keyword>
<dbReference type="KEGG" id="taer:GT409_15280"/>
<keyword evidence="3" id="KW-1185">Reference proteome</keyword>
<evidence type="ECO:0000313" key="2">
    <source>
        <dbReference type="EMBL" id="QHI70970.1"/>
    </source>
</evidence>
<gene>
    <name evidence="2" type="ORF">GT409_15280</name>
</gene>
<protein>
    <submittedName>
        <fullName evidence="2">Nitronate monooxygenase</fullName>
    </submittedName>
</protein>